<reference evidence="2" key="1">
    <citation type="submission" date="2018-06" db="EMBL/GenBank/DDBJ databases">
        <authorList>
            <person name="Zhirakovskaya E."/>
        </authorList>
    </citation>
    <scope>NUCLEOTIDE SEQUENCE</scope>
</reference>
<gene>
    <name evidence="2" type="ORF">MNBD_PLANCTO03-1195</name>
</gene>
<evidence type="ECO:0000313" key="2">
    <source>
        <dbReference type="EMBL" id="VAX42674.1"/>
    </source>
</evidence>
<proteinExistence type="predicted"/>
<feature type="transmembrane region" description="Helical" evidence="1">
    <location>
        <begin position="115"/>
        <end position="133"/>
    </location>
</feature>
<name>A0A3B1E106_9ZZZZ</name>
<feature type="transmembrane region" description="Helical" evidence="1">
    <location>
        <begin position="213"/>
        <end position="233"/>
    </location>
</feature>
<feature type="transmembrane region" description="Helical" evidence="1">
    <location>
        <begin position="55"/>
        <end position="76"/>
    </location>
</feature>
<dbReference type="EMBL" id="UOGK01000735">
    <property type="protein sequence ID" value="VAX42674.1"/>
    <property type="molecule type" value="Genomic_DNA"/>
</dbReference>
<organism evidence="2">
    <name type="scientific">hydrothermal vent metagenome</name>
    <dbReference type="NCBI Taxonomy" id="652676"/>
    <lineage>
        <taxon>unclassified sequences</taxon>
        <taxon>metagenomes</taxon>
        <taxon>ecological metagenomes</taxon>
    </lineage>
</organism>
<keyword evidence="1" id="KW-0812">Transmembrane</keyword>
<accession>A0A3B1E106</accession>
<evidence type="ECO:0000256" key="1">
    <source>
        <dbReference type="SAM" id="Phobius"/>
    </source>
</evidence>
<feature type="transmembrane region" description="Helical" evidence="1">
    <location>
        <begin position="83"/>
        <end position="103"/>
    </location>
</feature>
<sequence>MHPLRTPRLSPLLRRTGLGCVLVAVCSRVLTTTDPLPGWSLDPLTTLAPHNGMGPALSMTLAALAFLGLALVLAAAWRAGDRVHGLLLVLAGLGLVPIAWHGWLGPTASVENANIGLTWAAAIAGALAACIACRHTAERTLVLACCAGLAGPLAIRAAIQVYSEHPMLVADFKANREAFLAAHGWSPDSAMGRSFARRLSQPDASAWFAMSNVYASVMAGCVAIFAAACFAAVRARLWATGSRNDL</sequence>
<keyword evidence="1" id="KW-0472">Membrane</keyword>
<feature type="transmembrane region" description="Helical" evidence="1">
    <location>
        <begin position="140"/>
        <end position="159"/>
    </location>
</feature>
<protein>
    <submittedName>
        <fullName evidence="2">Uncharacterized protein</fullName>
    </submittedName>
</protein>
<keyword evidence="1" id="KW-1133">Transmembrane helix</keyword>
<feature type="non-terminal residue" evidence="2">
    <location>
        <position position="246"/>
    </location>
</feature>
<dbReference type="AlphaFoldDB" id="A0A3B1E106"/>